<accession>A0A2P2K8G9</accession>
<sequence>MLVSLVFFVIIAIFIWSKTEEKDQTTFVCSLQSSQCINMLKLCYGLDNNVFSNEIFECLEFSSMHSIAIQANKY</sequence>
<evidence type="ECO:0000256" key="1">
    <source>
        <dbReference type="SAM" id="SignalP"/>
    </source>
</evidence>
<dbReference type="AlphaFoldDB" id="A0A2P2K8G9"/>
<reference evidence="2" key="1">
    <citation type="submission" date="2018-02" db="EMBL/GenBank/DDBJ databases">
        <title>Rhizophora mucronata_Transcriptome.</title>
        <authorList>
            <person name="Meera S.P."/>
            <person name="Sreeshan A."/>
            <person name="Augustine A."/>
        </authorList>
    </citation>
    <scope>NUCLEOTIDE SEQUENCE</scope>
    <source>
        <tissue evidence="2">Leaf</tissue>
    </source>
</reference>
<protein>
    <recommendedName>
        <fullName evidence="3">Secreted protein</fullName>
    </recommendedName>
</protein>
<keyword evidence="1" id="KW-0732">Signal</keyword>
<proteinExistence type="predicted"/>
<evidence type="ECO:0000313" key="2">
    <source>
        <dbReference type="EMBL" id="MBX02045.1"/>
    </source>
</evidence>
<feature type="chain" id="PRO_5015179214" description="Secreted protein" evidence="1">
    <location>
        <begin position="22"/>
        <end position="74"/>
    </location>
</feature>
<evidence type="ECO:0008006" key="3">
    <source>
        <dbReference type="Google" id="ProtNLM"/>
    </source>
</evidence>
<name>A0A2P2K8G9_RHIMU</name>
<feature type="signal peptide" evidence="1">
    <location>
        <begin position="1"/>
        <end position="21"/>
    </location>
</feature>
<organism evidence="2">
    <name type="scientific">Rhizophora mucronata</name>
    <name type="common">Asiatic mangrove</name>
    <dbReference type="NCBI Taxonomy" id="61149"/>
    <lineage>
        <taxon>Eukaryota</taxon>
        <taxon>Viridiplantae</taxon>
        <taxon>Streptophyta</taxon>
        <taxon>Embryophyta</taxon>
        <taxon>Tracheophyta</taxon>
        <taxon>Spermatophyta</taxon>
        <taxon>Magnoliopsida</taxon>
        <taxon>eudicotyledons</taxon>
        <taxon>Gunneridae</taxon>
        <taxon>Pentapetalae</taxon>
        <taxon>rosids</taxon>
        <taxon>fabids</taxon>
        <taxon>Malpighiales</taxon>
        <taxon>Rhizophoraceae</taxon>
        <taxon>Rhizophora</taxon>
    </lineage>
</organism>
<dbReference type="EMBL" id="GGEC01021561">
    <property type="protein sequence ID" value="MBX02045.1"/>
    <property type="molecule type" value="Transcribed_RNA"/>
</dbReference>